<keyword evidence="6" id="KW-1185">Reference proteome</keyword>
<gene>
    <name evidence="5" type="ORF">OXX778_LOCUS16281</name>
</gene>
<dbReference type="PANTHER" id="PTHR23192">
    <property type="entry name" value="OLFACTOMEDIN-RELATED"/>
    <property type="match status" value="1"/>
</dbReference>
<evidence type="ECO:0000313" key="6">
    <source>
        <dbReference type="Proteomes" id="UP000663879"/>
    </source>
</evidence>
<evidence type="ECO:0000313" key="5">
    <source>
        <dbReference type="EMBL" id="CAF0998535.1"/>
    </source>
</evidence>
<evidence type="ECO:0000259" key="4">
    <source>
        <dbReference type="PROSITE" id="PS51132"/>
    </source>
</evidence>
<dbReference type="PANTHER" id="PTHR23192:SF85">
    <property type="entry name" value="GLIOMEDIN"/>
    <property type="match status" value="1"/>
</dbReference>
<name>A0A814GM99_9BILA</name>
<evidence type="ECO:0000256" key="2">
    <source>
        <dbReference type="ARBA" id="ARBA00022525"/>
    </source>
</evidence>
<comment type="caution">
    <text evidence="5">The sequence shown here is derived from an EMBL/GenBank/DDBJ whole genome shotgun (WGS) entry which is preliminary data.</text>
</comment>
<protein>
    <recommendedName>
        <fullName evidence="4">Olfactomedin-like domain-containing protein</fullName>
    </recommendedName>
</protein>
<sequence length="210" mass="24730">MCQSLDELKSYRCYRHLSLEYSYYGTGHTIYKGYLFYNQEGTNELVIHRLDGKETKKVVISNDSLCCDQHLNMYNIKHSGYYDFEIDENGLWLIYRDNAENYVILKIDDNNFKELKILKRWTIKIKRENISNMFISCGKLYALGDTSKNPATIYKICDLFNDFECSNSYEKENFALSISSRQVTSLKYDSSQKILYSVDGGSLMYYKFQV</sequence>
<feature type="domain" description="Olfactomedin-like" evidence="4">
    <location>
        <begin position="1"/>
        <end position="210"/>
    </location>
</feature>
<organism evidence="5 6">
    <name type="scientific">Brachionus calyciflorus</name>
    <dbReference type="NCBI Taxonomy" id="104777"/>
    <lineage>
        <taxon>Eukaryota</taxon>
        <taxon>Metazoa</taxon>
        <taxon>Spiralia</taxon>
        <taxon>Gnathifera</taxon>
        <taxon>Rotifera</taxon>
        <taxon>Eurotatoria</taxon>
        <taxon>Monogononta</taxon>
        <taxon>Pseudotrocha</taxon>
        <taxon>Ploima</taxon>
        <taxon>Brachionidae</taxon>
        <taxon>Brachionus</taxon>
    </lineage>
</organism>
<evidence type="ECO:0000256" key="1">
    <source>
        <dbReference type="ARBA" id="ARBA00004613"/>
    </source>
</evidence>
<evidence type="ECO:0000256" key="3">
    <source>
        <dbReference type="PROSITE-ProRule" id="PRU00446"/>
    </source>
</evidence>
<reference evidence="5" key="1">
    <citation type="submission" date="2021-02" db="EMBL/GenBank/DDBJ databases">
        <authorList>
            <person name="Nowell W R."/>
        </authorList>
    </citation>
    <scope>NUCLEOTIDE SEQUENCE</scope>
    <source>
        <strain evidence="5">Ploen Becks lab</strain>
    </source>
</reference>
<comment type="caution">
    <text evidence="3">Lacks conserved residue(s) required for the propagation of feature annotation.</text>
</comment>
<dbReference type="GO" id="GO:0007165">
    <property type="term" value="P:signal transduction"/>
    <property type="evidence" value="ECO:0007669"/>
    <property type="project" value="TreeGrafter"/>
</dbReference>
<comment type="subcellular location">
    <subcellularLocation>
        <location evidence="1">Secreted</location>
    </subcellularLocation>
</comment>
<dbReference type="GO" id="GO:0005615">
    <property type="term" value="C:extracellular space"/>
    <property type="evidence" value="ECO:0007669"/>
    <property type="project" value="TreeGrafter"/>
</dbReference>
<dbReference type="Proteomes" id="UP000663879">
    <property type="component" value="Unassembled WGS sequence"/>
</dbReference>
<dbReference type="OrthoDB" id="8626508at2759"/>
<accession>A0A814GM99</accession>
<dbReference type="PROSITE" id="PS51132">
    <property type="entry name" value="OLF"/>
    <property type="match status" value="1"/>
</dbReference>
<dbReference type="AlphaFoldDB" id="A0A814GM99"/>
<keyword evidence="2" id="KW-0964">Secreted</keyword>
<dbReference type="EMBL" id="CAJNOC010003807">
    <property type="protein sequence ID" value="CAF0998535.1"/>
    <property type="molecule type" value="Genomic_DNA"/>
</dbReference>
<proteinExistence type="predicted"/>
<dbReference type="Pfam" id="PF02191">
    <property type="entry name" value="OLF"/>
    <property type="match status" value="1"/>
</dbReference>
<dbReference type="SMART" id="SM00284">
    <property type="entry name" value="OLF"/>
    <property type="match status" value="1"/>
</dbReference>
<dbReference type="InterPro" id="IPR003112">
    <property type="entry name" value="Olfac-like_dom"/>
</dbReference>
<dbReference type="InterPro" id="IPR050605">
    <property type="entry name" value="Olfactomedin-like_domain"/>
</dbReference>